<evidence type="ECO:0000313" key="5">
    <source>
        <dbReference type="Proteomes" id="UP000620046"/>
    </source>
</evidence>
<dbReference type="SUPFAM" id="SSF54211">
    <property type="entry name" value="Ribosomal protein S5 domain 2-like"/>
    <property type="match status" value="1"/>
</dbReference>
<dbReference type="InterPro" id="IPR023582">
    <property type="entry name" value="Impact"/>
</dbReference>
<organism evidence="4 5">
    <name type="scientific">Dyella nitratireducens</name>
    <dbReference type="NCBI Taxonomy" id="1849580"/>
    <lineage>
        <taxon>Bacteria</taxon>
        <taxon>Pseudomonadati</taxon>
        <taxon>Pseudomonadota</taxon>
        <taxon>Gammaproteobacteria</taxon>
        <taxon>Lysobacterales</taxon>
        <taxon>Rhodanobacteraceae</taxon>
        <taxon>Dyella</taxon>
    </lineage>
</organism>
<dbReference type="InterPro" id="IPR001498">
    <property type="entry name" value="Impact_N"/>
</dbReference>
<dbReference type="InterPro" id="IPR035647">
    <property type="entry name" value="EFG_III/V"/>
</dbReference>
<sequence>MRFSPTLSYMTPMLHTLATPFQHSEEIRKSRFLAQAAPAETPQQALAYVQRVSDASATHNCWAYRIGQDYRFNDDGEPGGTAGRPILQAIEGQGIDRAVVVVTRWYGGIKLGAGGLVRAYGGTAAECLRLAERKPIVAMARLGLHCDFADLALMKARLKELGVEIEQESFQAEGVTLRMRLPAARVDEARLRIVDISRGRSEAYELE</sequence>
<dbReference type="InterPro" id="IPR020568">
    <property type="entry name" value="Ribosomal_Su5_D2-typ_SF"/>
</dbReference>
<evidence type="ECO:0000259" key="2">
    <source>
        <dbReference type="Pfam" id="PF01205"/>
    </source>
</evidence>
<dbReference type="InterPro" id="IPR015269">
    <property type="entry name" value="UPF0029_Impact_C"/>
</dbReference>
<dbReference type="Pfam" id="PF01205">
    <property type="entry name" value="Impact_N"/>
    <property type="match status" value="1"/>
</dbReference>
<dbReference type="PANTHER" id="PTHR16301:SF20">
    <property type="entry name" value="IMPACT FAMILY MEMBER YIGZ"/>
    <property type="match status" value="1"/>
</dbReference>
<evidence type="ECO:0000259" key="3">
    <source>
        <dbReference type="Pfam" id="PF09186"/>
    </source>
</evidence>
<feature type="domain" description="Impact N-terminal" evidence="2">
    <location>
        <begin position="28"/>
        <end position="128"/>
    </location>
</feature>
<protein>
    <submittedName>
        <fullName evidence="4">Thymidylate synthase</fullName>
    </submittedName>
</protein>
<dbReference type="InterPro" id="IPR020569">
    <property type="entry name" value="UPF0029_Impact_CS"/>
</dbReference>
<reference evidence="5" key="1">
    <citation type="journal article" date="2019" name="Int. J. Syst. Evol. Microbiol.">
        <title>The Global Catalogue of Microorganisms (GCM) 10K type strain sequencing project: providing services to taxonomists for standard genome sequencing and annotation.</title>
        <authorList>
            <consortium name="The Broad Institute Genomics Platform"/>
            <consortium name="The Broad Institute Genome Sequencing Center for Infectious Disease"/>
            <person name="Wu L."/>
            <person name="Ma J."/>
        </authorList>
    </citation>
    <scope>NUCLEOTIDE SEQUENCE [LARGE SCALE GENOMIC DNA]</scope>
    <source>
        <strain evidence="5">CGMCC 1.15439</strain>
    </source>
</reference>
<dbReference type="InterPro" id="IPR036956">
    <property type="entry name" value="Impact_N_sf"/>
</dbReference>
<evidence type="ECO:0000256" key="1">
    <source>
        <dbReference type="ARBA" id="ARBA00007665"/>
    </source>
</evidence>
<dbReference type="SUPFAM" id="SSF54980">
    <property type="entry name" value="EF-G C-terminal domain-like"/>
    <property type="match status" value="1"/>
</dbReference>
<comment type="caution">
    <text evidence="4">The sequence shown here is derived from an EMBL/GenBank/DDBJ whole genome shotgun (WGS) entry which is preliminary data.</text>
</comment>
<evidence type="ECO:0000313" key="4">
    <source>
        <dbReference type="EMBL" id="GGA17299.1"/>
    </source>
</evidence>
<proteinExistence type="inferred from homology"/>
<gene>
    <name evidence="4" type="ORF">GCM10010981_01310</name>
</gene>
<dbReference type="Gene3D" id="3.30.70.240">
    <property type="match status" value="1"/>
</dbReference>
<comment type="similarity">
    <text evidence="1">Belongs to the IMPACT family.</text>
</comment>
<accession>A0ABQ1FKK0</accession>
<name>A0ABQ1FKK0_9GAMM</name>
<dbReference type="Gene3D" id="3.30.230.30">
    <property type="entry name" value="Impact, N-terminal domain"/>
    <property type="match status" value="1"/>
</dbReference>
<dbReference type="PROSITE" id="PS00910">
    <property type="entry name" value="UPF0029"/>
    <property type="match status" value="1"/>
</dbReference>
<dbReference type="Proteomes" id="UP000620046">
    <property type="component" value="Unassembled WGS sequence"/>
</dbReference>
<keyword evidence="5" id="KW-1185">Reference proteome</keyword>
<dbReference type="Pfam" id="PF09186">
    <property type="entry name" value="DUF1949"/>
    <property type="match status" value="1"/>
</dbReference>
<dbReference type="PANTHER" id="PTHR16301">
    <property type="entry name" value="IMPACT-RELATED"/>
    <property type="match status" value="1"/>
</dbReference>
<feature type="domain" description="UPF0029" evidence="3">
    <location>
        <begin position="144"/>
        <end position="200"/>
    </location>
</feature>
<dbReference type="EMBL" id="BMJA01000001">
    <property type="protein sequence ID" value="GGA17299.1"/>
    <property type="molecule type" value="Genomic_DNA"/>
</dbReference>